<reference evidence="3 4" key="1">
    <citation type="submission" date="2024-09" db="EMBL/GenBank/DDBJ databases">
        <authorList>
            <person name="Sun Q."/>
            <person name="Mori K."/>
        </authorList>
    </citation>
    <scope>NUCLEOTIDE SEQUENCE [LARGE SCALE GENOMIC DNA]</scope>
    <source>
        <strain evidence="3 4">TBRC 3947</strain>
    </source>
</reference>
<keyword evidence="2" id="KW-1133">Transmembrane helix</keyword>
<evidence type="ECO:0000256" key="1">
    <source>
        <dbReference type="SAM" id="MobiDB-lite"/>
    </source>
</evidence>
<dbReference type="Proteomes" id="UP001589867">
    <property type="component" value="Unassembled WGS sequence"/>
</dbReference>
<dbReference type="RefSeq" id="WP_377250527.1">
    <property type="nucleotide sequence ID" value="NZ_JBHLUH010000018.1"/>
</dbReference>
<feature type="transmembrane region" description="Helical" evidence="2">
    <location>
        <begin position="130"/>
        <end position="146"/>
    </location>
</feature>
<feature type="transmembrane region" description="Helical" evidence="2">
    <location>
        <begin position="311"/>
        <end position="331"/>
    </location>
</feature>
<feature type="transmembrane region" description="Helical" evidence="2">
    <location>
        <begin position="30"/>
        <end position="49"/>
    </location>
</feature>
<proteinExistence type="predicted"/>
<feature type="transmembrane region" description="Helical" evidence="2">
    <location>
        <begin position="195"/>
        <end position="218"/>
    </location>
</feature>
<sequence length="552" mass="59336">MLVHPEPTTAPAASEAAATGRRRSGRRWRADLAVLLGLLALVPVVHSIGPTLRTPFWLDESWVAMSMRGSLGEAFDVTGPTPIGWTLLMRLIPGDGDGGERLRLLPAAFLAGSVVAGYALGRLLGWQRRAYAVVAGLMGAAGALLLPAQQVRHDLKQYTADGAVAVALLALAAWAEARWSWRRLTTVAGCALLAMFVSHTALLVGGGVLGAFVVVALVRRAWRDLLKAATVAVGGWLAMGVTYLTVSSKGQIESLEAYWDGYFLNFGDTVSLPDYLVNRLDGLGDLFGVPWPAFAVLALAGVVTMAVTGRLVAALATAALPVGMVVAGYLHAYPVLDQRTSHFLLVSMAVSAGIGVAGAARLVARLIRRWQVATTTVLAGATVLAFVLANTAWLRYYAPPGIYPRHPQTFAVGAMRYDVRDQVRYVERNRRPGDAVVVSAWANFGFAYYWQPDEPTFVRDERFGNGWGTRYDEEATRIVVATDRTRPAIRQALDRAAQLAGPGGRVWIVRTHLARLEVFAWDAMLRGRQVTWLDVGPEPLGLLTVPAGASPG</sequence>
<dbReference type="EMBL" id="JBHLUH010000018">
    <property type="protein sequence ID" value="MFC0528667.1"/>
    <property type="molecule type" value="Genomic_DNA"/>
</dbReference>
<accession>A0ABV6M1V6</accession>
<feature type="transmembrane region" description="Helical" evidence="2">
    <location>
        <begin position="104"/>
        <end position="124"/>
    </location>
</feature>
<keyword evidence="2" id="KW-0812">Transmembrane</keyword>
<keyword evidence="4" id="KW-1185">Reference proteome</keyword>
<feature type="transmembrane region" description="Helical" evidence="2">
    <location>
        <begin position="343"/>
        <end position="364"/>
    </location>
</feature>
<feature type="region of interest" description="Disordered" evidence="1">
    <location>
        <begin position="1"/>
        <end position="21"/>
    </location>
</feature>
<feature type="transmembrane region" description="Helical" evidence="2">
    <location>
        <begin position="286"/>
        <end position="304"/>
    </location>
</feature>
<evidence type="ECO:0008006" key="5">
    <source>
        <dbReference type="Google" id="ProtNLM"/>
    </source>
</evidence>
<feature type="transmembrane region" description="Helical" evidence="2">
    <location>
        <begin position="376"/>
        <end position="398"/>
    </location>
</feature>
<organism evidence="3 4">
    <name type="scientific">Phytohabitans kaempferiae</name>
    <dbReference type="NCBI Taxonomy" id="1620943"/>
    <lineage>
        <taxon>Bacteria</taxon>
        <taxon>Bacillati</taxon>
        <taxon>Actinomycetota</taxon>
        <taxon>Actinomycetes</taxon>
        <taxon>Micromonosporales</taxon>
        <taxon>Micromonosporaceae</taxon>
    </lineage>
</organism>
<gene>
    <name evidence="3" type="ORF">ACFFIA_13440</name>
</gene>
<evidence type="ECO:0000256" key="2">
    <source>
        <dbReference type="SAM" id="Phobius"/>
    </source>
</evidence>
<evidence type="ECO:0000313" key="3">
    <source>
        <dbReference type="EMBL" id="MFC0528667.1"/>
    </source>
</evidence>
<evidence type="ECO:0000313" key="4">
    <source>
        <dbReference type="Proteomes" id="UP001589867"/>
    </source>
</evidence>
<name>A0ABV6M1V6_9ACTN</name>
<comment type="caution">
    <text evidence="3">The sequence shown here is derived from an EMBL/GenBank/DDBJ whole genome shotgun (WGS) entry which is preliminary data.</text>
</comment>
<keyword evidence="2" id="KW-0472">Membrane</keyword>
<feature type="transmembrane region" description="Helical" evidence="2">
    <location>
        <begin position="225"/>
        <end position="246"/>
    </location>
</feature>
<protein>
    <recommendedName>
        <fullName evidence="5">Glycosyltransferase RgtA/B/C/D-like domain-containing protein</fullName>
    </recommendedName>
</protein>
<feature type="compositionally biased region" description="Low complexity" evidence="1">
    <location>
        <begin position="1"/>
        <end position="19"/>
    </location>
</feature>